<dbReference type="OrthoDB" id="5955432at2"/>
<dbReference type="RefSeq" id="WP_150132055.1">
    <property type="nucleotide sequence ID" value="NZ_CP015249.1"/>
</dbReference>
<evidence type="ECO:0008006" key="4">
    <source>
        <dbReference type="Google" id="ProtNLM"/>
    </source>
</evidence>
<feature type="transmembrane region" description="Helical" evidence="1">
    <location>
        <begin position="82"/>
        <end position="104"/>
    </location>
</feature>
<feature type="transmembrane region" description="Helical" evidence="1">
    <location>
        <begin position="288"/>
        <end position="307"/>
    </location>
</feature>
<feature type="transmembrane region" description="Helical" evidence="1">
    <location>
        <begin position="116"/>
        <end position="132"/>
    </location>
</feature>
<keyword evidence="1" id="KW-1133">Transmembrane helix</keyword>
<name>A0A160DT13_9GAMM</name>
<accession>A0A160DT13</accession>
<dbReference type="AlphaFoldDB" id="A0A160DT13"/>
<protein>
    <recommendedName>
        <fullName evidence="4">Transmembrane protein</fullName>
    </recommendedName>
</protein>
<dbReference type="PATRIC" id="fig|1300342.3.peg.1402"/>
<organism evidence="2 3">
    <name type="scientific">Dokdonella koreensis DS-123</name>
    <dbReference type="NCBI Taxonomy" id="1300342"/>
    <lineage>
        <taxon>Bacteria</taxon>
        <taxon>Pseudomonadati</taxon>
        <taxon>Pseudomonadota</taxon>
        <taxon>Gammaproteobacteria</taxon>
        <taxon>Lysobacterales</taxon>
        <taxon>Rhodanobacteraceae</taxon>
        <taxon>Dokdonella</taxon>
    </lineage>
</organism>
<dbReference type="KEGG" id="dko:I596_1437"/>
<keyword evidence="1" id="KW-0472">Membrane</keyword>
<dbReference type="STRING" id="1300342.I596_1437"/>
<feature type="transmembrane region" description="Helical" evidence="1">
    <location>
        <begin position="319"/>
        <end position="340"/>
    </location>
</feature>
<evidence type="ECO:0000313" key="2">
    <source>
        <dbReference type="EMBL" id="ANB17465.1"/>
    </source>
</evidence>
<feature type="transmembrane region" description="Helical" evidence="1">
    <location>
        <begin position="259"/>
        <end position="276"/>
    </location>
</feature>
<gene>
    <name evidence="2" type="ORF">I596_1437</name>
</gene>
<dbReference type="EMBL" id="CP015249">
    <property type="protein sequence ID" value="ANB17465.1"/>
    <property type="molecule type" value="Genomic_DNA"/>
</dbReference>
<proteinExistence type="predicted"/>
<evidence type="ECO:0000313" key="3">
    <source>
        <dbReference type="Proteomes" id="UP000076830"/>
    </source>
</evidence>
<evidence type="ECO:0000256" key="1">
    <source>
        <dbReference type="SAM" id="Phobius"/>
    </source>
</evidence>
<sequence>MPALPIAVRVAAAVLGAFLLAATLRWHLSLMLWDHLDLVPIYQAWQAGALATSDFWRFHGGHLHTAAYAVLLATTWLSGGRPWLDCLVSVLLLFAYAGVIALIARDSVAKARGADVSWLLLVLFTLYPGHLANLQWGWQVAVFLCLAGVAVVVRCITVPAPSWAGQALALLAAAVAYLSFATAIALIPMAVVLLALRDDLPLRRRVSFALPWLAAGAAVSVQYLAASPGGAAGTVSVSAALLYVLNFLGGGIARFATDLAPGLAAAGLVSAGWAAVQAKDRRASLPWLGLCLFALVAAVLAAAGRVGTYGSDQAFSSRYVSFSSLFWLGWAGLLATALPGRPLARRTLGAAVIAVGLFAIVNAVHLARKAAYLADDSRRIAQRLRTAAPAADEALLREVYFDRADIAAERLAALRQLGFAPFDRAAGSREPLP</sequence>
<dbReference type="Proteomes" id="UP000076830">
    <property type="component" value="Chromosome"/>
</dbReference>
<feature type="transmembrane region" description="Helical" evidence="1">
    <location>
        <begin position="347"/>
        <end position="367"/>
    </location>
</feature>
<feature type="transmembrane region" description="Helical" evidence="1">
    <location>
        <begin position="208"/>
        <end position="226"/>
    </location>
</feature>
<reference evidence="2 3" key="1">
    <citation type="submission" date="2016-04" db="EMBL/GenBank/DDBJ databases">
        <title>Complete genome sequence of Dokdonella koreensis DS-123T.</title>
        <authorList>
            <person name="Kim J.F."/>
            <person name="Lee H."/>
            <person name="Kwak M.-J."/>
        </authorList>
    </citation>
    <scope>NUCLEOTIDE SEQUENCE [LARGE SCALE GENOMIC DNA]</scope>
    <source>
        <strain evidence="2 3">DS-123</strain>
    </source>
</reference>
<keyword evidence="3" id="KW-1185">Reference proteome</keyword>
<feature type="transmembrane region" description="Helical" evidence="1">
    <location>
        <begin position="168"/>
        <end position="196"/>
    </location>
</feature>
<keyword evidence="1" id="KW-0812">Transmembrane</keyword>
<feature type="transmembrane region" description="Helical" evidence="1">
    <location>
        <begin position="233"/>
        <end position="253"/>
    </location>
</feature>
<feature type="transmembrane region" description="Helical" evidence="1">
    <location>
        <begin position="138"/>
        <end position="156"/>
    </location>
</feature>